<dbReference type="EMBL" id="CAADFM010000441">
    <property type="protein sequence ID" value="VFK24878.1"/>
    <property type="molecule type" value="Genomic_DNA"/>
</dbReference>
<name>A0A450X6H7_9GAMM</name>
<feature type="coiled-coil region" evidence="1">
    <location>
        <begin position="47"/>
        <end position="74"/>
    </location>
</feature>
<evidence type="ECO:0000313" key="2">
    <source>
        <dbReference type="EMBL" id="VFK24878.1"/>
    </source>
</evidence>
<sequence length="178" mass="20601">MQFKTLLLFLHRIQQVADRIDNFKDLFDPKRYAWLNKTALLSEIAGAEEKITERKDIDKELDDLKELRRIAKGKLYTALRIWAYAIKIALELTDSKGLRLELIFTDRNIVEKARKMLAGYEKNQSLAEKVKAVDLKSLALGLSEAKDKFSSLESEYLAKKDTFDAKTQEFLELEDKAL</sequence>
<proteinExistence type="predicted"/>
<protein>
    <submittedName>
        <fullName evidence="2">Uncharacterized protein</fullName>
    </submittedName>
</protein>
<accession>A0A450X6H7</accession>
<keyword evidence="1" id="KW-0175">Coiled coil</keyword>
<evidence type="ECO:0000256" key="1">
    <source>
        <dbReference type="SAM" id="Coils"/>
    </source>
</evidence>
<gene>
    <name evidence="2" type="ORF">BECKLPF1236A_GA0070988_104411</name>
</gene>
<reference evidence="2" key="1">
    <citation type="submission" date="2019-02" db="EMBL/GenBank/DDBJ databases">
        <authorList>
            <person name="Gruber-Vodicka R. H."/>
            <person name="Seah K. B. B."/>
        </authorList>
    </citation>
    <scope>NUCLEOTIDE SEQUENCE</scope>
    <source>
        <strain evidence="2">BECK_S312</strain>
    </source>
</reference>
<organism evidence="2">
    <name type="scientific">Candidatus Kentrum sp. LPFa</name>
    <dbReference type="NCBI Taxonomy" id="2126335"/>
    <lineage>
        <taxon>Bacteria</taxon>
        <taxon>Pseudomonadati</taxon>
        <taxon>Pseudomonadota</taxon>
        <taxon>Gammaproteobacteria</taxon>
        <taxon>Candidatus Kentrum</taxon>
    </lineage>
</organism>
<dbReference type="AlphaFoldDB" id="A0A450X6H7"/>